<comment type="subcellular location">
    <subcellularLocation>
        <location evidence="10">Cell inner membrane</location>
    </subcellularLocation>
    <subcellularLocation>
        <location evidence="2">Cell membrane</location>
        <topology evidence="2">Single-pass membrane protein</topology>
    </subcellularLocation>
</comment>
<keyword evidence="10" id="KW-0997">Cell inner membrane</keyword>
<comment type="function">
    <text evidence="1 10">Controls the rotational direction of flagella during chemotaxis.</text>
</comment>
<evidence type="ECO:0000256" key="8">
    <source>
        <dbReference type="ARBA" id="ARBA00022989"/>
    </source>
</evidence>
<keyword evidence="11" id="KW-0282">Flagellum</keyword>
<comment type="caution">
    <text evidence="11">The sequence shown here is derived from an EMBL/GenBank/DDBJ whole genome shotgun (WGS) entry which is preliminary data.</text>
</comment>
<evidence type="ECO:0000256" key="4">
    <source>
        <dbReference type="ARBA" id="ARBA00022475"/>
    </source>
</evidence>
<sequence length="192" mass="20080">MSAAAAPATPAVDANAAKPKSKKLLFIIGGVVVLALLAAGAALFVLKKNTADHEEDEDGVVAEQSSHDPKTPPTFLPLDSMVVNLADPGGNRFIQTSITLQLKDAQTGEDLKVYMPTIRNGILIQISQRTADEILTIQGKEKLAADIMGEIATVMGYETAQPGAEGAAGKKKRSQAAANPVQGVLFSSFIVQ</sequence>
<dbReference type="GO" id="GO:0009425">
    <property type="term" value="C:bacterial-type flagellum basal body"/>
    <property type="evidence" value="ECO:0007669"/>
    <property type="project" value="InterPro"/>
</dbReference>
<dbReference type="EMBL" id="VYGV01000003">
    <property type="protein sequence ID" value="NWF44214.1"/>
    <property type="molecule type" value="Genomic_DNA"/>
</dbReference>
<evidence type="ECO:0000313" key="12">
    <source>
        <dbReference type="Proteomes" id="UP000545507"/>
    </source>
</evidence>
<dbReference type="PANTHER" id="PTHR35091:SF2">
    <property type="entry name" value="FLAGELLAR PROTEIN FLIL"/>
    <property type="match status" value="1"/>
</dbReference>
<dbReference type="RefSeq" id="WP_177133142.1">
    <property type="nucleotide sequence ID" value="NZ_VYGV01000003.1"/>
</dbReference>
<keyword evidence="6 10" id="KW-0812">Transmembrane</keyword>
<dbReference type="InterPro" id="IPR005503">
    <property type="entry name" value="FliL"/>
</dbReference>
<evidence type="ECO:0000256" key="10">
    <source>
        <dbReference type="RuleBase" id="RU364125"/>
    </source>
</evidence>
<evidence type="ECO:0000256" key="1">
    <source>
        <dbReference type="ARBA" id="ARBA00002254"/>
    </source>
</evidence>
<evidence type="ECO:0000256" key="3">
    <source>
        <dbReference type="ARBA" id="ARBA00008281"/>
    </source>
</evidence>
<proteinExistence type="inferred from homology"/>
<keyword evidence="9 10" id="KW-0472">Membrane</keyword>
<dbReference type="AlphaFoldDB" id="A0A7Y8GU78"/>
<keyword evidence="11" id="KW-0969">Cilium</keyword>
<organism evidence="11 12">
    <name type="scientific">Hydrogenophaga aromaticivorans</name>
    <dbReference type="NCBI Taxonomy" id="2610898"/>
    <lineage>
        <taxon>Bacteria</taxon>
        <taxon>Pseudomonadati</taxon>
        <taxon>Pseudomonadota</taxon>
        <taxon>Betaproteobacteria</taxon>
        <taxon>Burkholderiales</taxon>
        <taxon>Comamonadaceae</taxon>
        <taxon>Hydrogenophaga</taxon>
    </lineage>
</organism>
<evidence type="ECO:0000256" key="6">
    <source>
        <dbReference type="ARBA" id="ARBA00022692"/>
    </source>
</evidence>
<protein>
    <recommendedName>
        <fullName evidence="10">Flagellar protein FliL</fullName>
    </recommendedName>
</protein>
<feature type="transmembrane region" description="Helical" evidence="10">
    <location>
        <begin position="24"/>
        <end position="46"/>
    </location>
</feature>
<dbReference type="PANTHER" id="PTHR35091">
    <property type="entry name" value="FLAGELLAR PROTEIN FLIL"/>
    <property type="match status" value="1"/>
</dbReference>
<evidence type="ECO:0000256" key="7">
    <source>
        <dbReference type="ARBA" id="ARBA00022779"/>
    </source>
</evidence>
<dbReference type="GO" id="GO:0006935">
    <property type="term" value="P:chemotaxis"/>
    <property type="evidence" value="ECO:0007669"/>
    <property type="project" value="UniProtKB-KW"/>
</dbReference>
<keyword evidence="7 10" id="KW-0283">Flagellar rotation</keyword>
<accession>A0A7Y8GU78</accession>
<keyword evidence="11" id="KW-0966">Cell projection</keyword>
<dbReference type="GO" id="GO:0071978">
    <property type="term" value="P:bacterial-type flagellum-dependent swarming motility"/>
    <property type="evidence" value="ECO:0007669"/>
    <property type="project" value="TreeGrafter"/>
</dbReference>
<comment type="similarity">
    <text evidence="3 10">Belongs to the FliL family.</text>
</comment>
<dbReference type="GO" id="GO:0005886">
    <property type="term" value="C:plasma membrane"/>
    <property type="evidence" value="ECO:0007669"/>
    <property type="project" value="UniProtKB-SubCell"/>
</dbReference>
<evidence type="ECO:0000313" key="11">
    <source>
        <dbReference type="EMBL" id="NWF44214.1"/>
    </source>
</evidence>
<keyword evidence="5 10" id="KW-0145">Chemotaxis</keyword>
<evidence type="ECO:0000256" key="2">
    <source>
        <dbReference type="ARBA" id="ARBA00004162"/>
    </source>
</evidence>
<keyword evidence="4" id="KW-1003">Cell membrane</keyword>
<evidence type="ECO:0000256" key="5">
    <source>
        <dbReference type="ARBA" id="ARBA00022500"/>
    </source>
</evidence>
<dbReference type="Proteomes" id="UP000545507">
    <property type="component" value="Unassembled WGS sequence"/>
</dbReference>
<keyword evidence="12" id="KW-1185">Reference proteome</keyword>
<reference evidence="11 12" key="1">
    <citation type="submission" date="2019-09" db="EMBL/GenBank/DDBJ databases">
        <title>Hydrogenophaga aromatica sp. nov., isolated from a para-xylene-degrading enrichment culture.</title>
        <authorList>
            <person name="Tancsics A."/>
            <person name="Banerjee S."/>
        </authorList>
    </citation>
    <scope>NUCLEOTIDE SEQUENCE [LARGE SCALE GENOMIC DNA]</scope>
    <source>
        <strain evidence="11 12">D2P1</strain>
    </source>
</reference>
<gene>
    <name evidence="11" type="ORF">F3K02_02945</name>
</gene>
<name>A0A7Y8GU78_9BURK</name>
<dbReference type="Pfam" id="PF03748">
    <property type="entry name" value="FliL"/>
    <property type="match status" value="1"/>
</dbReference>
<keyword evidence="8 10" id="KW-1133">Transmembrane helix</keyword>
<evidence type="ECO:0000256" key="9">
    <source>
        <dbReference type="ARBA" id="ARBA00023136"/>
    </source>
</evidence>